<evidence type="ECO:0000313" key="3">
    <source>
        <dbReference type="Proteomes" id="UP000290970"/>
    </source>
</evidence>
<organism evidence="2 3">
    <name type="scientific">Bacillus phage DK2</name>
    <dbReference type="NCBI Taxonomy" id="2500809"/>
    <lineage>
        <taxon>Viruses</taxon>
        <taxon>Duplodnaviria</taxon>
        <taxon>Heunggongvirae</taxon>
        <taxon>Uroviricota</taxon>
        <taxon>Caudoviricetes</taxon>
        <taxon>Salasmaviridae</taxon>
        <taxon>Northropvirinae</taxon>
        <taxon>Hemphillvirus</taxon>
        <taxon>Hemphillvirus DK2</taxon>
    </lineage>
</organism>
<dbReference type="EMBL" id="MK284527">
    <property type="protein sequence ID" value="AZU99782.1"/>
    <property type="molecule type" value="Genomic_DNA"/>
</dbReference>
<gene>
    <name evidence="2" type="ORF">DK2_000029</name>
</gene>
<feature type="compositionally biased region" description="Basic and acidic residues" evidence="1">
    <location>
        <begin position="77"/>
        <end position="92"/>
    </location>
</feature>
<dbReference type="Proteomes" id="UP000290970">
    <property type="component" value="Segment"/>
</dbReference>
<feature type="region of interest" description="Disordered" evidence="1">
    <location>
        <begin position="77"/>
        <end position="100"/>
    </location>
</feature>
<sequence>MDREKLGELMGEFEGAETSELRKAEILTELSDGFGSILATNEKLQEDMNKVSKKNLELQEKNSHYANRIAVQHLDMEDRQQKQMQEEKKNRNVTDALRGL</sequence>
<proteinExistence type="predicted"/>
<protein>
    <submittedName>
        <fullName evidence="2">Scaffold protein</fullName>
    </submittedName>
</protein>
<reference evidence="2 3" key="1">
    <citation type="submission" date="2018-12" db="EMBL/GenBank/DDBJ databases">
        <authorList>
            <person name="Kong L."/>
            <person name="Ding Y."/>
            <person name="Wu Q."/>
        </authorList>
    </citation>
    <scope>NUCLEOTIDE SEQUENCE [LARGE SCALE GENOMIC DNA]</scope>
</reference>
<name>A0A3T0IIX8_9CAUD</name>
<accession>A0A3T0IIX8</accession>
<evidence type="ECO:0000313" key="2">
    <source>
        <dbReference type="EMBL" id="AZU99782.1"/>
    </source>
</evidence>
<evidence type="ECO:0000256" key="1">
    <source>
        <dbReference type="SAM" id="MobiDB-lite"/>
    </source>
</evidence>
<keyword evidence="3" id="KW-1185">Reference proteome</keyword>